<sequence length="97" mass="11058">MKLRLQVERRRGSGRKPVEYARVFIRVNSQLISQLVTILWPHNGMRCLLLARSGKTLVWLNPADNSHRTAADQPHGHSPLWDILSTNTLDTPTLAKH</sequence>
<evidence type="ECO:0000313" key="2">
    <source>
        <dbReference type="Proteomes" id="UP000789525"/>
    </source>
</evidence>
<evidence type="ECO:0000313" key="1">
    <source>
        <dbReference type="EMBL" id="CAG8736966.1"/>
    </source>
</evidence>
<name>A0ACA9Q509_9GLOM</name>
<dbReference type="EMBL" id="CAJVPT010045842">
    <property type="protein sequence ID" value="CAG8736966.1"/>
    <property type="molecule type" value="Genomic_DNA"/>
</dbReference>
<reference evidence="1" key="1">
    <citation type="submission" date="2021-06" db="EMBL/GenBank/DDBJ databases">
        <authorList>
            <person name="Kallberg Y."/>
            <person name="Tangrot J."/>
            <person name="Rosling A."/>
        </authorList>
    </citation>
    <scope>NUCLEOTIDE SEQUENCE</scope>
    <source>
        <strain evidence="1">CL356</strain>
    </source>
</reference>
<comment type="caution">
    <text evidence="1">The sequence shown here is derived from an EMBL/GenBank/DDBJ whole genome shotgun (WGS) entry which is preliminary data.</text>
</comment>
<dbReference type="Proteomes" id="UP000789525">
    <property type="component" value="Unassembled WGS sequence"/>
</dbReference>
<accession>A0ACA9Q509</accession>
<gene>
    <name evidence="1" type="ORF">ACOLOM_LOCUS11958</name>
</gene>
<organism evidence="1 2">
    <name type="scientific">Acaulospora colombiana</name>
    <dbReference type="NCBI Taxonomy" id="27376"/>
    <lineage>
        <taxon>Eukaryota</taxon>
        <taxon>Fungi</taxon>
        <taxon>Fungi incertae sedis</taxon>
        <taxon>Mucoromycota</taxon>
        <taxon>Glomeromycotina</taxon>
        <taxon>Glomeromycetes</taxon>
        <taxon>Diversisporales</taxon>
        <taxon>Acaulosporaceae</taxon>
        <taxon>Acaulospora</taxon>
    </lineage>
</organism>
<keyword evidence="2" id="KW-1185">Reference proteome</keyword>
<protein>
    <submittedName>
        <fullName evidence="1">2473_t:CDS:1</fullName>
    </submittedName>
</protein>
<proteinExistence type="predicted"/>